<reference evidence="7 8" key="1">
    <citation type="submission" date="2019-03" db="EMBL/GenBank/DDBJ databases">
        <title>Genomic analyses of the natural microbiome of Caenorhabditis elegans.</title>
        <authorList>
            <person name="Samuel B."/>
        </authorList>
    </citation>
    <scope>NUCLEOTIDE SEQUENCE [LARGE SCALE GENOMIC DNA]</scope>
    <source>
        <strain evidence="7 8">JUb18</strain>
    </source>
</reference>
<dbReference type="Pfam" id="PF04472">
    <property type="entry name" value="SepF"/>
    <property type="match status" value="1"/>
</dbReference>
<dbReference type="Gene3D" id="3.30.110.150">
    <property type="entry name" value="SepF-like protein"/>
    <property type="match status" value="1"/>
</dbReference>
<feature type="compositionally biased region" description="Low complexity" evidence="6">
    <location>
        <begin position="22"/>
        <end position="48"/>
    </location>
</feature>
<sequence>MSNPLKKTMVFLGLAEEELEEQNASTQQQASAAPRTERATPAAQATPAVKPEPSRPAPQRAAVTPLRRVTPTKQPVAQALNEILTVHPTEYRDAKVLAESFRDGIPVIINLSRMDEGDAKRLIDFASGLTMGLHGRIERVTSKVFLLSPEHIEVAGDDSRQNDSGSFFVPPTA</sequence>
<dbReference type="AlphaFoldDB" id="A0A4R6RZP8"/>
<evidence type="ECO:0000256" key="4">
    <source>
        <dbReference type="ARBA" id="ARBA00044936"/>
    </source>
</evidence>
<proteinExistence type="inferred from homology"/>
<dbReference type="InterPro" id="IPR038594">
    <property type="entry name" value="SepF-like_sf"/>
</dbReference>
<keyword evidence="2 5" id="KW-0717">Septation</keyword>
<keyword evidence="1 5" id="KW-0132">Cell division</keyword>
<dbReference type="RefSeq" id="WP_132203747.1">
    <property type="nucleotide sequence ID" value="NZ_CP080492.1"/>
</dbReference>
<dbReference type="PANTHER" id="PTHR35798:SF1">
    <property type="entry name" value="CELL DIVISION PROTEIN SEPF"/>
    <property type="match status" value="1"/>
</dbReference>
<dbReference type="Proteomes" id="UP000295601">
    <property type="component" value="Unassembled WGS sequence"/>
</dbReference>
<dbReference type="InterPro" id="IPR023052">
    <property type="entry name" value="Cell_div_SepF"/>
</dbReference>
<dbReference type="HAMAP" id="MF_01197">
    <property type="entry name" value="SepF"/>
    <property type="match status" value="1"/>
</dbReference>
<gene>
    <name evidence="5" type="primary">sepF</name>
    <name evidence="7" type="ORF">EDF62_1904</name>
</gene>
<evidence type="ECO:0000256" key="2">
    <source>
        <dbReference type="ARBA" id="ARBA00023210"/>
    </source>
</evidence>
<keyword evidence="5" id="KW-0963">Cytoplasm</keyword>
<dbReference type="GO" id="GO:0000917">
    <property type="term" value="P:division septum assembly"/>
    <property type="evidence" value="ECO:0007669"/>
    <property type="project" value="UniProtKB-KW"/>
</dbReference>
<evidence type="ECO:0000256" key="1">
    <source>
        <dbReference type="ARBA" id="ARBA00022618"/>
    </source>
</evidence>
<dbReference type="GO" id="GO:0005737">
    <property type="term" value="C:cytoplasm"/>
    <property type="evidence" value="ECO:0007669"/>
    <property type="project" value="UniProtKB-SubCell"/>
</dbReference>
<evidence type="ECO:0000313" key="7">
    <source>
        <dbReference type="EMBL" id="TDP92682.1"/>
    </source>
</evidence>
<protein>
    <recommendedName>
        <fullName evidence="5">Cell division protein SepF</fullName>
    </recommendedName>
</protein>
<evidence type="ECO:0000256" key="6">
    <source>
        <dbReference type="SAM" id="MobiDB-lite"/>
    </source>
</evidence>
<evidence type="ECO:0000256" key="3">
    <source>
        <dbReference type="ARBA" id="ARBA00023306"/>
    </source>
</evidence>
<dbReference type="EMBL" id="SNYA01000004">
    <property type="protein sequence ID" value="TDP92682.1"/>
    <property type="molecule type" value="Genomic_DNA"/>
</dbReference>
<feature type="region of interest" description="Disordered" evidence="6">
    <location>
        <begin position="18"/>
        <end position="63"/>
    </location>
</feature>
<comment type="subunit">
    <text evidence="5">Homodimer. Interacts with FtsZ.</text>
</comment>
<comment type="function">
    <text evidence="4 5">Cell division protein that is part of the divisome complex and is recruited early to the Z-ring. Probably stimulates Z-ring formation, perhaps through the cross-linking of FtsZ protofilaments. Its function overlaps with FtsA.</text>
</comment>
<dbReference type="InterPro" id="IPR007561">
    <property type="entry name" value="Cell_div_SepF/SepF-rel"/>
</dbReference>
<dbReference type="OrthoDB" id="3731101at2"/>
<comment type="subcellular location">
    <subcellularLocation>
        <location evidence="5">Cytoplasm</location>
    </subcellularLocation>
    <text evidence="5">Localizes to the division site, in a FtsZ-dependent manner.</text>
</comment>
<keyword evidence="8" id="KW-1185">Reference proteome</keyword>
<dbReference type="PANTHER" id="PTHR35798">
    <property type="entry name" value="CELL DIVISION PROTEIN SEPF"/>
    <property type="match status" value="1"/>
</dbReference>
<organism evidence="7 8">
    <name type="scientific">Leucobacter luti</name>
    <dbReference type="NCBI Taxonomy" id="340320"/>
    <lineage>
        <taxon>Bacteria</taxon>
        <taxon>Bacillati</taxon>
        <taxon>Actinomycetota</taxon>
        <taxon>Actinomycetes</taxon>
        <taxon>Micrococcales</taxon>
        <taxon>Microbacteriaceae</taxon>
        <taxon>Leucobacter</taxon>
    </lineage>
</organism>
<comment type="caution">
    <text evidence="7">The sequence shown here is derived from an EMBL/GenBank/DDBJ whole genome shotgun (WGS) entry which is preliminary data.</text>
</comment>
<name>A0A4R6RZP8_9MICO</name>
<comment type="similarity">
    <text evidence="5">Belongs to the SepF family.</text>
</comment>
<keyword evidence="3 5" id="KW-0131">Cell cycle</keyword>
<evidence type="ECO:0000256" key="5">
    <source>
        <dbReference type="HAMAP-Rule" id="MF_01197"/>
    </source>
</evidence>
<dbReference type="GO" id="GO:0043093">
    <property type="term" value="P:FtsZ-dependent cytokinesis"/>
    <property type="evidence" value="ECO:0007669"/>
    <property type="project" value="UniProtKB-UniRule"/>
</dbReference>
<accession>A0A4R6RZP8</accession>
<evidence type="ECO:0000313" key="8">
    <source>
        <dbReference type="Proteomes" id="UP000295601"/>
    </source>
</evidence>